<evidence type="ECO:0000256" key="6">
    <source>
        <dbReference type="ARBA" id="ARBA00022737"/>
    </source>
</evidence>
<name>A0A2B4SF76_STYPI</name>
<dbReference type="InterPro" id="IPR011009">
    <property type="entry name" value="Kinase-like_dom_sf"/>
</dbReference>
<dbReference type="InterPro" id="IPR008979">
    <property type="entry name" value="Galactose-bd-like_sf"/>
</dbReference>
<dbReference type="PRINTS" id="PR00109">
    <property type="entry name" value="TYRKINASE"/>
</dbReference>
<dbReference type="InterPro" id="IPR000421">
    <property type="entry name" value="FA58C"/>
</dbReference>
<evidence type="ECO:0000256" key="4">
    <source>
        <dbReference type="ARBA" id="ARBA00022692"/>
    </source>
</evidence>
<dbReference type="EC" id="2.7.10.1" evidence="2"/>
<dbReference type="GO" id="GO:0005524">
    <property type="term" value="F:ATP binding"/>
    <property type="evidence" value="ECO:0007669"/>
    <property type="project" value="InterPro"/>
</dbReference>
<dbReference type="CDD" id="cd00063">
    <property type="entry name" value="FN3"/>
    <property type="match status" value="1"/>
</dbReference>
<dbReference type="PROSITE" id="PS50022">
    <property type="entry name" value="FA58C_3"/>
    <property type="match status" value="2"/>
</dbReference>
<dbReference type="SMART" id="SM00607">
    <property type="entry name" value="FTP"/>
    <property type="match status" value="1"/>
</dbReference>
<keyword evidence="9 15" id="KW-1133">Transmembrane helix</keyword>
<gene>
    <name evidence="19" type="primary">Flt3</name>
    <name evidence="19" type="ORF">AWC38_SpisGene7564</name>
</gene>
<evidence type="ECO:0000259" key="17">
    <source>
        <dbReference type="PROSITE" id="PS50022"/>
    </source>
</evidence>
<dbReference type="InterPro" id="IPR020635">
    <property type="entry name" value="Tyr_kinase_cat_dom"/>
</dbReference>
<evidence type="ECO:0000256" key="1">
    <source>
        <dbReference type="ARBA" id="ARBA00004479"/>
    </source>
</evidence>
<sequence length="1335" mass="149853">MVDHKPLLRKLELYGIVNRELAWCHSYLSDRKQIVRVNGSESSEALMLHGVLQGSILGPLFFILFINDLPLYTSAHLDLHADDTTVNAFADVKNLANLSSSLNKSVSEIQLWASANKLPLNEDKTKVLTIPGKRCEADMNGSDIVVTLNGKQLNNVDCATLLGVEIDSKLSFNEHIEKVCKKMASRIAILLPGCQYIDLGLGNGYILDRDVSSSSVLNANAPAKDGRLNYTEGSSWCAATNDSQPCLQVDLEKFYIICAVSTQGNAQGDQWVKKYTLQSSKGGKTWTDYQQAGLLKHIWHPVVVIDVVEDITGMPWNKGHLLSEDNLALEKPTIQSSIYADDNDNHYASNAVDGVKNDYHNFCTHTSSISTNPWWGVDLEQVLPLSKVFILNRGDRCEDRLNDAEIRVGYDSLIRGSSNLRCGGQHTSERFLTIPEQLNIHCLPRLVGKFVFIEDSGANRAHSLREVQVNSERQTGNVCETQALGVASPSIFSYKSFSFSSSRIGNEPYQARLRSSTGAWLPSNDNNADDYLEINLGEVFFICAIFRGNSHDNEIVKQVLIELARARIIRVQPVDYHMHKALRVEVYGTKTSAGAPLPPVVINKEEEISFPNSSIKWNPPEANGCPVTMYTVYYRAIKSQNKENACHRINTSSGTNDMSYSSIPLYCDTEYEFQVSAWNDVEASSRSESWQVNSMTGYPVIFNKANEVKGSFVVVRWKPCTASLFTVYHREIYSEAKSHWKAVNVSGYKTSYNLHLGCRREKEIAVTAWNSTAETPFTRQSHNDPFCDKIRAHYANPGIYSTGRSSSVAEEQKATVVCIHGYDERHSPISLKMANEEDVLVRLLENVIEDKPTPKRKGNKARTSKWSDEETDILIDSTASSNEAASSDKSEDEGFHDTGEKLTTVQEFKEVTEKQDFIVTSDSLLTLEEQPFTDEKRNDTEPLENMERRQETDGDGEQVVDFTVEDVLCFAWQIAKGMEYLAGKGFFHRDLAACNILLGEDKAVKIADFGLLRHTYGDMYEVKNMKKLPIKWMAPESLVSGKYTSKSDVWSFGVLLWELCTMGVDRRSAALAAVTVVVVLDEKPANLLDILRCFSNFNNVCIRLSRLHMAFTAPHIFKLFIFILLLYLIDMMQTSSFPNSDVLEEKVWPRYRGKRAGKQVKERETYKRHIITTIKKSRPVSRKTKFTAPSSGHIPANCKVIRLEAPLESGSAYSFVLPFILSNVMSLSPKIDEVRVTFAMQIWTSFTSRKHGSKTTLMTISCYNIIRGDRVTSDHGGICMYVRDSIRFDVLSDLMDENFGVLLVKIRPKRLPRGIPSIVVGTIYHPQSATDSLIS</sequence>
<dbReference type="PROSITE" id="PS50011">
    <property type="entry name" value="PROTEIN_KINASE_DOM"/>
    <property type="match status" value="1"/>
</dbReference>
<comment type="subcellular location">
    <subcellularLocation>
        <location evidence="1">Membrane</location>
        <topology evidence="1">Single-pass type I membrane protein</topology>
    </subcellularLocation>
</comment>
<evidence type="ECO:0000256" key="14">
    <source>
        <dbReference type="SAM" id="MobiDB-lite"/>
    </source>
</evidence>
<dbReference type="OrthoDB" id="5987123at2759"/>
<dbReference type="InterPro" id="IPR008266">
    <property type="entry name" value="Tyr_kinase_AS"/>
</dbReference>
<organism evidence="19 20">
    <name type="scientific">Stylophora pistillata</name>
    <name type="common">Smooth cauliflower coral</name>
    <dbReference type="NCBI Taxonomy" id="50429"/>
    <lineage>
        <taxon>Eukaryota</taxon>
        <taxon>Metazoa</taxon>
        <taxon>Cnidaria</taxon>
        <taxon>Anthozoa</taxon>
        <taxon>Hexacorallia</taxon>
        <taxon>Scleractinia</taxon>
        <taxon>Astrocoeniina</taxon>
        <taxon>Pocilloporidae</taxon>
        <taxon>Stylophora</taxon>
    </lineage>
</organism>
<evidence type="ECO:0000256" key="13">
    <source>
        <dbReference type="ARBA" id="ARBA00023180"/>
    </source>
</evidence>
<evidence type="ECO:0000256" key="2">
    <source>
        <dbReference type="ARBA" id="ARBA00011902"/>
    </source>
</evidence>
<dbReference type="SUPFAM" id="SSF49785">
    <property type="entry name" value="Galactose-binding domain-like"/>
    <property type="match status" value="3"/>
</dbReference>
<accession>A0A2B4SF76</accession>
<dbReference type="InterPro" id="IPR000719">
    <property type="entry name" value="Prot_kinase_dom"/>
</dbReference>
<dbReference type="InterPro" id="IPR003961">
    <property type="entry name" value="FN3_dom"/>
</dbReference>
<feature type="domain" description="F5/8 type C" evidence="17">
    <location>
        <begin position="479"/>
        <end position="545"/>
    </location>
</feature>
<comment type="caution">
    <text evidence="19">The sequence shown here is derived from an EMBL/GenBank/DDBJ whole genome shotgun (WGS) entry which is preliminary data.</text>
</comment>
<evidence type="ECO:0000259" key="18">
    <source>
        <dbReference type="PROSITE" id="PS50853"/>
    </source>
</evidence>
<evidence type="ECO:0000256" key="5">
    <source>
        <dbReference type="ARBA" id="ARBA00022723"/>
    </source>
</evidence>
<evidence type="ECO:0000256" key="7">
    <source>
        <dbReference type="ARBA" id="ARBA00022777"/>
    </source>
</evidence>
<protein>
    <recommendedName>
        <fullName evidence="2">receptor protein-tyrosine kinase</fullName>
        <ecNumber evidence="2">2.7.10.1</ecNumber>
    </recommendedName>
</protein>
<feature type="transmembrane region" description="Helical" evidence="15">
    <location>
        <begin position="1107"/>
        <end position="1129"/>
    </location>
</feature>
<dbReference type="Pfam" id="PF00078">
    <property type="entry name" value="RVT_1"/>
    <property type="match status" value="1"/>
</dbReference>
<evidence type="ECO:0000256" key="8">
    <source>
        <dbReference type="ARBA" id="ARBA00022837"/>
    </source>
</evidence>
<dbReference type="Pfam" id="PF07714">
    <property type="entry name" value="PK_Tyr_Ser-Thr"/>
    <property type="match status" value="1"/>
</dbReference>
<dbReference type="Pfam" id="PF00754">
    <property type="entry name" value="F5_F8_type_C"/>
    <property type="match status" value="1"/>
</dbReference>
<dbReference type="Gene3D" id="2.60.120.260">
    <property type="entry name" value="Galactose-binding domain-like"/>
    <property type="match status" value="4"/>
</dbReference>
<keyword evidence="12 19" id="KW-0675">Receptor</keyword>
<dbReference type="SUPFAM" id="SSF49265">
    <property type="entry name" value="Fibronectin type III"/>
    <property type="match status" value="1"/>
</dbReference>
<dbReference type="SMART" id="SM00219">
    <property type="entry name" value="TyrKc"/>
    <property type="match status" value="1"/>
</dbReference>
<evidence type="ECO:0000256" key="3">
    <source>
        <dbReference type="ARBA" id="ARBA00022679"/>
    </source>
</evidence>
<keyword evidence="6" id="KW-0677">Repeat</keyword>
<dbReference type="InterPro" id="IPR013783">
    <property type="entry name" value="Ig-like_fold"/>
</dbReference>
<evidence type="ECO:0000259" key="16">
    <source>
        <dbReference type="PROSITE" id="PS50011"/>
    </source>
</evidence>
<dbReference type="PANTHER" id="PTHR24416">
    <property type="entry name" value="TYROSINE-PROTEIN KINASE RECEPTOR"/>
    <property type="match status" value="1"/>
</dbReference>
<feature type="domain" description="F5/8 type C" evidence="17">
    <location>
        <begin position="194"/>
        <end position="289"/>
    </location>
</feature>
<dbReference type="InterPro" id="IPR006585">
    <property type="entry name" value="FTP1"/>
</dbReference>
<dbReference type="PROSITE" id="PS50853">
    <property type="entry name" value="FN3"/>
    <property type="match status" value="1"/>
</dbReference>
<dbReference type="SUPFAM" id="SSF56112">
    <property type="entry name" value="Protein kinase-like (PK-like)"/>
    <property type="match status" value="1"/>
</dbReference>
<feature type="region of interest" description="Disordered" evidence="14">
    <location>
        <begin position="851"/>
        <end position="898"/>
    </location>
</feature>
<proteinExistence type="predicted"/>
<dbReference type="Proteomes" id="UP000225706">
    <property type="component" value="Unassembled WGS sequence"/>
</dbReference>
<evidence type="ECO:0000256" key="11">
    <source>
        <dbReference type="ARBA" id="ARBA00023157"/>
    </source>
</evidence>
<reference evidence="20" key="1">
    <citation type="journal article" date="2017" name="bioRxiv">
        <title>Comparative analysis of the genomes of Stylophora pistillata and Acropora digitifera provides evidence for extensive differences between species of corals.</title>
        <authorList>
            <person name="Voolstra C.R."/>
            <person name="Li Y."/>
            <person name="Liew Y.J."/>
            <person name="Baumgarten S."/>
            <person name="Zoccola D."/>
            <person name="Flot J.-F."/>
            <person name="Tambutte S."/>
            <person name="Allemand D."/>
            <person name="Aranda M."/>
        </authorList>
    </citation>
    <scope>NUCLEOTIDE SEQUENCE [LARGE SCALE GENOMIC DNA]</scope>
</reference>
<keyword evidence="3" id="KW-0808">Transferase</keyword>
<dbReference type="EMBL" id="LSMT01000097">
    <property type="protein sequence ID" value="PFX27703.1"/>
    <property type="molecule type" value="Genomic_DNA"/>
</dbReference>
<feature type="domain" description="Fibronectin type-III" evidence="18">
    <location>
        <begin position="598"/>
        <end position="699"/>
    </location>
</feature>
<evidence type="ECO:0000256" key="15">
    <source>
        <dbReference type="SAM" id="Phobius"/>
    </source>
</evidence>
<evidence type="ECO:0000256" key="12">
    <source>
        <dbReference type="ARBA" id="ARBA00023170"/>
    </source>
</evidence>
<dbReference type="GO" id="GO:0043235">
    <property type="term" value="C:receptor complex"/>
    <property type="evidence" value="ECO:0007669"/>
    <property type="project" value="TreeGrafter"/>
</dbReference>
<dbReference type="GO" id="GO:0046872">
    <property type="term" value="F:metal ion binding"/>
    <property type="evidence" value="ECO:0007669"/>
    <property type="project" value="UniProtKB-KW"/>
</dbReference>
<evidence type="ECO:0000256" key="9">
    <source>
        <dbReference type="ARBA" id="ARBA00022989"/>
    </source>
</evidence>
<dbReference type="InterPro" id="IPR036116">
    <property type="entry name" value="FN3_sf"/>
</dbReference>
<dbReference type="GO" id="GO:0004714">
    <property type="term" value="F:transmembrane receptor protein tyrosine kinase activity"/>
    <property type="evidence" value="ECO:0007669"/>
    <property type="project" value="UniProtKB-EC"/>
</dbReference>
<dbReference type="PANTHER" id="PTHR24416:SF611">
    <property type="entry name" value="TYROSINE-PROTEIN KINASE TRANSMEMBRANE RECEPTOR ROR"/>
    <property type="match status" value="1"/>
</dbReference>
<dbReference type="PROSITE" id="PS00109">
    <property type="entry name" value="PROTEIN_KINASE_TYR"/>
    <property type="match status" value="1"/>
</dbReference>
<dbReference type="InterPro" id="IPR001245">
    <property type="entry name" value="Ser-Thr/Tyr_kinase_cat_dom"/>
</dbReference>
<evidence type="ECO:0000313" key="20">
    <source>
        <dbReference type="Proteomes" id="UP000225706"/>
    </source>
</evidence>
<keyword evidence="8" id="KW-0106">Calcium</keyword>
<feature type="compositionally biased region" description="Basic residues" evidence="14">
    <location>
        <begin position="854"/>
        <end position="863"/>
    </location>
</feature>
<keyword evidence="11" id="KW-1015">Disulfide bond</keyword>
<feature type="compositionally biased region" description="Basic and acidic residues" evidence="14">
    <location>
        <begin position="933"/>
        <end position="952"/>
    </location>
</feature>
<keyword evidence="10 15" id="KW-0472">Membrane</keyword>
<feature type="region of interest" description="Disordered" evidence="14">
    <location>
        <begin position="929"/>
        <end position="955"/>
    </location>
</feature>
<dbReference type="GO" id="GO:0007169">
    <property type="term" value="P:cell surface receptor protein tyrosine kinase signaling pathway"/>
    <property type="evidence" value="ECO:0007669"/>
    <property type="project" value="TreeGrafter"/>
</dbReference>
<evidence type="ECO:0000313" key="19">
    <source>
        <dbReference type="EMBL" id="PFX27703.1"/>
    </source>
</evidence>
<dbReference type="Pfam" id="PF22633">
    <property type="entry name" value="F5_F8_type_C_2"/>
    <property type="match status" value="1"/>
</dbReference>
<dbReference type="Gene3D" id="2.60.40.10">
    <property type="entry name" value="Immunoglobulins"/>
    <property type="match status" value="1"/>
</dbReference>
<keyword evidence="7 19" id="KW-0418">Kinase</keyword>
<keyword evidence="5" id="KW-0479">Metal-binding</keyword>
<dbReference type="InterPro" id="IPR000477">
    <property type="entry name" value="RT_dom"/>
</dbReference>
<feature type="compositionally biased region" description="Basic and acidic residues" evidence="14">
    <location>
        <begin position="886"/>
        <end position="898"/>
    </location>
</feature>
<keyword evidence="13" id="KW-0325">Glycoprotein</keyword>
<dbReference type="InterPro" id="IPR050122">
    <property type="entry name" value="RTK"/>
</dbReference>
<dbReference type="GO" id="GO:0005886">
    <property type="term" value="C:plasma membrane"/>
    <property type="evidence" value="ECO:0007669"/>
    <property type="project" value="TreeGrafter"/>
</dbReference>
<evidence type="ECO:0000256" key="10">
    <source>
        <dbReference type="ARBA" id="ARBA00023136"/>
    </source>
</evidence>
<dbReference type="Gene3D" id="1.10.510.10">
    <property type="entry name" value="Transferase(Phosphotransferase) domain 1"/>
    <property type="match status" value="1"/>
</dbReference>
<feature type="domain" description="Protein kinase" evidence="16">
    <location>
        <begin position="794"/>
        <end position="1196"/>
    </location>
</feature>
<keyword evidence="4 15" id="KW-0812">Transmembrane</keyword>
<keyword evidence="20" id="KW-1185">Reference proteome</keyword>